<dbReference type="CDD" id="cd02995">
    <property type="entry name" value="PDI_a_PDI_a'_C"/>
    <property type="match status" value="1"/>
</dbReference>
<evidence type="ECO:0000256" key="6">
    <source>
        <dbReference type="ARBA" id="ARBA00022737"/>
    </source>
</evidence>
<proteinExistence type="inferred from homology"/>
<reference evidence="17" key="1">
    <citation type="submission" date="2017-01" db="EMBL/GenBank/DDBJ databases">
        <title>Comparative genomics of anhydrobiosis in the tardigrade Hypsibius dujardini.</title>
        <authorList>
            <person name="Yoshida Y."/>
            <person name="Koutsovoulos G."/>
            <person name="Laetsch D."/>
            <person name="Stevens L."/>
            <person name="Kumar S."/>
            <person name="Horikawa D."/>
            <person name="Ishino K."/>
            <person name="Komine S."/>
            <person name="Tomita M."/>
            <person name="Blaxter M."/>
            <person name="Arakawa K."/>
        </authorList>
    </citation>
    <scope>NUCLEOTIDE SEQUENCE [LARGE SCALE GENOMIC DNA]</scope>
    <source>
        <strain evidence="17">Z151</strain>
    </source>
</reference>
<feature type="domain" description="Thioredoxin" evidence="15">
    <location>
        <begin position="341"/>
        <end position="469"/>
    </location>
</feature>
<evidence type="ECO:0000259" key="15">
    <source>
        <dbReference type="PROSITE" id="PS51352"/>
    </source>
</evidence>
<dbReference type="AlphaFoldDB" id="A0A9X6NJJ5"/>
<keyword evidence="17" id="KW-1185">Reference proteome</keyword>
<dbReference type="GO" id="GO:0005788">
    <property type="term" value="C:endoplasmic reticulum lumen"/>
    <property type="evidence" value="ECO:0007669"/>
    <property type="project" value="UniProtKB-SubCell"/>
</dbReference>
<comment type="catalytic activity">
    <reaction evidence="1 13">
        <text>Catalyzes the rearrangement of -S-S- bonds in proteins.</text>
        <dbReference type="EC" id="5.3.4.1"/>
    </reaction>
</comment>
<dbReference type="InterPro" id="IPR036249">
    <property type="entry name" value="Thioredoxin-like_sf"/>
</dbReference>
<evidence type="ECO:0000256" key="11">
    <source>
        <dbReference type="PIRSR" id="PIRSR605792-51"/>
    </source>
</evidence>
<dbReference type="Pfam" id="PF13848">
    <property type="entry name" value="Thioredoxin_6"/>
    <property type="match status" value="1"/>
</dbReference>
<name>A0A9X6NJJ5_HYPEX</name>
<dbReference type="PROSITE" id="PS00194">
    <property type="entry name" value="THIOREDOXIN_1"/>
    <property type="match status" value="2"/>
</dbReference>
<dbReference type="GO" id="GO:0003756">
    <property type="term" value="F:protein disulfide isomerase activity"/>
    <property type="evidence" value="ECO:0007669"/>
    <property type="project" value="UniProtKB-EC"/>
</dbReference>
<dbReference type="Pfam" id="PF00085">
    <property type="entry name" value="Thioredoxin"/>
    <property type="match status" value="2"/>
</dbReference>
<accession>A0A9X6NJJ5</accession>
<feature type="signal peptide" evidence="13">
    <location>
        <begin position="1"/>
        <end position="16"/>
    </location>
</feature>
<dbReference type="Gene3D" id="3.40.30.10">
    <property type="entry name" value="Glutaredoxin"/>
    <property type="match status" value="4"/>
</dbReference>
<dbReference type="CDD" id="cd02961">
    <property type="entry name" value="PDI_a_family"/>
    <property type="match status" value="1"/>
</dbReference>
<dbReference type="SUPFAM" id="SSF52833">
    <property type="entry name" value="Thioredoxin-like"/>
    <property type="match status" value="4"/>
</dbReference>
<protein>
    <recommendedName>
        <fullName evidence="4 13">Protein disulfide-isomerase</fullName>
        <ecNumber evidence="4 13">5.3.4.1</ecNumber>
    </recommendedName>
</protein>
<dbReference type="OrthoDB" id="72053at2759"/>
<dbReference type="InterPro" id="IPR017937">
    <property type="entry name" value="Thioredoxin_CS"/>
</dbReference>
<evidence type="ECO:0000256" key="3">
    <source>
        <dbReference type="ARBA" id="ARBA00006347"/>
    </source>
</evidence>
<keyword evidence="5 13" id="KW-0732">Signal</keyword>
<evidence type="ECO:0000256" key="5">
    <source>
        <dbReference type="ARBA" id="ARBA00022729"/>
    </source>
</evidence>
<keyword evidence="7" id="KW-0256">Endoplasmic reticulum</keyword>
<dbReference type="PRINTS" id="PR00421">
    <property type="entry name" value="THIOREDOXIN"/>
</dbReference>
<feature type="chain" id="PRO_5041020633" description="Protein disulfide-isomerase" evidence="13">
    <location>
        <begin position="17"/>
        <end position="497"/>
    </location>
</feature>
<dbReference type="PANTHER" id="PTHR18929:SF240">
    <property type="entry name" value="PROTEIN DISULFIDE-ISOMERASE"/>
    <property type="match status" value="1"/>
</dbReference>
<dbReference type="FunFam" id="3.40.30.10:FF:000027">
    <property type="entry name" value="protein disulfide-isomerase A2"/>
    <property type="match status" value="1"/>
</dbReference>
<dbReference type="NCBIfam" id="TIGR01126">
    <property type="entry name" value="pdi_dom"/>
    <property type="match status" value="2"/>
</dbReference>
<comment type="caution">
    <text evidence="16">The sequence shown here is derived from an EMBL/GenBank/DDBJ whole genome shotgun (WGS) entry which is preliminary data.</text>
</comment>
<feature type="disulfide bond" description="Redox-active" evidence="11">
    <location>
        <begin position="392"/>
        <end position="395"/>
    </location>
</feature>
<comment type="similarity">
    <text evidence="3 12">Belongs to the protein disulfide isomerase family.</text>
</comment>
<feature type="region of interest" description="Disordered" evidence="14">
    <location>
        <begin position="468"/>
        <end position="497"/>
    </location>
</feature>
<keyword evidence="9 13" id="KW-0413">Isomerase</keyword>
<evidence type="ECO:0000313" key="16">
    <source>
        <dbReference type="EMBL" id="OWA54404.1"/>
    </source>
</evidence>
<organism evidence="16 17">
    <name type="scientific">Hypsibius exemplaris</name>
    <name type="common">Freshwater tardigrade</name>
    <dbReference type="NCBI Taxonomy" id="2072580"/>
    <lineage>
        <taxon>Eukaryota</taxon>
        <taxon>Metazoa</taxon>
        <taxon>Ecdysozoa</taxon>
        <taxon>Tardigrada</taxon>
        <taxon>Eutardigrada</taxon>
        <taxon>Parachela</taxon>
        <taxon>Hypsibioidea</taxon>
        <taxon>Hypsibiidae</taxon>
        <taxon>Hypsibius</taxon>
    </lineage>
</organism>
<evidence type="ECO:0000256" key="13">
    <source>
        <dbReference type="RuleBase" id="RU361130"/>
    </source>
</evidence>
<dbReference type="FunFam" id="3.40.30.10:FF:000042">
    <property type="entry name" value="protein disulfide-isomerase A2"/>
    <property type="match status" value="1"/>
</dbReference>
<evidence type="ECO:0000256" key="1">
    <source>
        <dbReference type="ARBA" id="ARBA00001182"/>
    </source>
</evidence>
<dbReference type="CDD" id="cd02982">
    <property type="entry name" value="PDI_b'_family"/>
    <property type="match status" value="1"/>
</dbReference>
<dbReference type="CDD" id="cd02981">
    <property type="entry name" value="PDI_b_family"/>
    <property type="match status" value="1"/>
</dbReference>
<evidence type="ECO:0000256" key="4">
    <source>
        <dbReference type="ARBA" id="ARBA00012723"/>
    </source>
</evidence>
<dbReference type="EMBL" id="MTYJ01000402">
    <property type="protein sequence ID" value="OWA54404.1"/>
    <property type="molecule type" value="Genomic_DNA"/>
</dbReference>
<feature type="domain" description="Thioredoxin" evidence="15">
    <location>
        <begin position="4"/>
        <end position="129"/>
    </location>
</feature>
<evidence type="ECO:0000256" key="14">
    <source>
        <dbReference type="SAM" id="MobiDB-lite"/>
    </source>
</evidence>
<dbReference type="NCBIfam" id="TIGR01130">
    <property type="entry name" value="ER_PDI_fam"/>
    <property type="match status" value="1"/>
</dbReference>
<dbReference type="GO" id="GO:0006457">
    <property type="term" value="P:protein folding"/>
    <property type="evidence" value="ECO:0007669"/>
    <property type="project" value="TreeGrafter"/>
</dbReference>
<evidence type="ECO:0000256" key="10">
    <source>
        <dbReference type="ARBA" id="ARBA00023284"/>
    </source>
</evidence>
<dbReference type="FunFam" id="3.40.30.10:FF:000030">
    <property type="entry name" value="Protein disulfide-isomerase"/>
    <property type="match status" value="1"/>
</dbReference>
<dbReference type="InterPro" id="IPR005788">
    <property type="entry name" value="PDI_thioredoxin-like_dom"/>
</dbReference>
<feature type="compositionally biased region" description="Basic and acidic residues" evidence="14">
    <location>
        <begin position="488"/>
        <end position="497"/>
    </location>
</feature>
<keyword evidence="6" id="KW-0677">Repeat</keyword>
<sequence length="497" mass="55875">MFKLLSIVCLAAFVVAEIKEEENVLVLGTDNFEEALSLYPDILVEFYAPWCGHCKSLAPEYAKAATKLQEEGSKLKLAKVDATVESELAQKYGVRGYPTLKFFHDGKDSEYNGPRQAEGIVSWLKKKTGFPATKLADVEAAQKFVADREVAVIGFFESEESDEAKAFLDAVRAFDDIEFGFATDKAVAGEYKASGNKVILLKKFDEGRADFEGDFAKDKLVEFVKGNSLPLLIEFNQQSAQRIFSGELKNHLLIFMSKEAENFNKVNESTRELAKGYKNKLLFVFVNTDVEENSRITEFFGLQKEDFPAVRLISLADQLVKYKPDVAELNPEKLKVFVDDYLAGKLKPHLNTQDVPADWDKAPVKVLVGKNFDEVALDKTKDVLVEFYAPWCGHCKKLVPIYDELAEKLADRKDIVIAKMDSTANELEHTKIESFPTIKLYKKGDNQVVDYNGERTLEGMLKFIESGGEVGKAAPEDEEEEDLEKEDADEKPVKDEL</sequence>
<evidence type="ECO:0000313" key="17">
    <source>
        <dbReference type="Proteomes" id="UP000192578"/>
    </source>
</evidence>
<evidence type="ECO:0000256" key="2">
    <source>
        <dbReference type="ARBA" id="ARBA00004319"/>
    </source>
</evidence>
<feature type="disulfide bond" description="Redox-active" evidence="11">
    <location>
        <begin position="51"/>
        <end position="54"/>
    </location>
</feature>
<evidence type="ECO:0000256" key="12">
    <source>
        <dbReference type="RuleBase" id="RU004208"/>
    </source>
</evidence>
<dbReference type="InterPro" id="IPR013766">
    <property type="entry name" value="Thioredoxin_domain"/>
</dbReference>
<comment type="subcellular location">
    <subcellularLocation>
        <location evidence="2">Endoplasmic reticulum lumen</location>
    </subcellularLocation>
</comment>
<dbReference type="FunFam" id="3.40.30.10:FF:000023">
    <property type="entry name" value="Protein disulfide-isomerase"/>
    <property type="match status" value="1"/>
</dbReference>
<dbReference type="PROSITE" id="PS51352">
    <property type="entry name" value="THIOREDOXIN_2"/>
    <property type="match status" value="2"/>
</dbReference>
<evidence type="ECO:0000256" key="8">
    <source>
        <dbReference type="ARBA" id="ARBA00023157"/>
    </source>
</evidence>
<feature type="compositionally biased region" description="Acidic residues" evidence="14">
    <location>
        <begin position="476"/>
        <end position="487"/>
    </location>
</feature>
<evidence type="ECO:0000256" key="7">
    <source>
        <dbReference type="ARBA" id="ARBA00022824"/>
    </source>
</evidence>
<gene>
    <name evidence="16" type="ORF">BV898_18808</name>
</gene>
<dbReference type="GO" id="GO:0034976">
    <property type="term" value="P:response to endoplasmic reticulum stress"/>
    <property type="evidence" value="ECO:0007669"/>
    <property type="project" value="TreeGrafter"/>
</dbReference>
<dbReference type="PANTHER" id="PTHR18929">
    <property type="entry name" value="PROTEIN DISULFIDE ISOMERASE"/>
    <property type="match status" value="1"/>
</dbReference>
<dbReference type="InterPro" id="IPR005792">
    <property type="entry name" value="Prot_disulphide_isomerase"/>
</dbReference>
<evidence type="ECO:0000256" key="9">
    <source>
        <dbReference type="ARBA" id="ARBA00023235"/>
    </source>
</evidence>
<dbReference type="Proteomes" id="UP000192578">
    <property type="component" value="Unassembled WGS sequence"/>
</dbReference>
<dbReference type="EC" id="5.3.4.1" evidence="4 13"/>
<keyword evidence="10 11" id="KW-0676">Redox-active center</keyword>
<keyword evidence="8 11" id="KW-1015">Disulfide bond</keyword>